<dbReference type="EMBL" id="QZEV01000003">
    <property type="protein sequence ID" value="RJL07151.1"/>
    <property type="molecule type" value="Genomic_DNA"/>
</dbReference>
<reference evidence="1 2" key="1">
    <citation type="submission" date="2018-09" db="EMBL/GenBank/DDBJ databases">
        <title>Paracoccus onubensis nov. sp. a moderate halophilic bacterium isolated from Gruta de las Maravillas (Aracena, Spain).</title>
        <authorList>
            <person name="Jurado V."/>
            <person name="Gutierrez-Patricio S."/>
            <person name="Gonzalez-Pimentel J.L."/>
            <person name="Laiz L."/>
            <person name="Saiz-Jimenez C."/>
        </authorList>
    </citation>
    <scope>NUCLEOTIDE SEQUENCE [LARGE SCALE GENOMIC DNA]</scope>
    <source>
        <strain evidence="1 2">DSM 19484</strain>
    </source>
</reference>
<dbReference type="OrthoDB" id="5365964at2"/>
<dbReference type="Pfam" id="PF09956">
    <property type="entry name" value="Phage_cement_2"/>
    <property type="match status" value="1"/>
</dbReference>
<evidence type="ECO:0000313" key="2">
    <source>
        <dbReference type="Proteomes" id="UP000285530"/>
    </source>
</evidence>
<dbReference type="InterPro" id="IPR011231">
    <property type="entry name" value="Phage_VT1-Sakai_H0018"/>
</dbReference>
<dbReference type="Proteomes" id="UP000285530">
    <property type="component" value="Unassembled WGS sequence"/>
</dbReference>
<accession>A0A419A214</accession>
<sequence>MARNFIQAGHNLTIPAPAAVLSGGVVIAGDIRGVALIDAAAGAPVDVCVVGCWELPKVAANAFSLGGKVYWNATDKLATTTASGNTLLGYAIEAAPADSAAVKVRLLTA</sequence>
<proteinExistence type="predicted"/>
<evidence type="ECO:0000313" key="1">
    <source>
        <dbReference type="EMBL" id="RJL07151.1"/>
    </source>
</evidence>
<gene>
    <name evidence="1" type="ORF">D3P06_01495</name>
</gene>
<protein>
    <submittedName>
        <fullName evidence="1">DUF2190 family protein</fullName>
    </submittedName>
</protein>
<organism evidence="1 2">
    <name type="scientific">Paracoccus aestuarii</name>
    <dbReference type="NCBI Taxonomy" id="453842"/>
    <lineage>
        <taxon>Bacteria</taxon>
        <taxon>Pseudomonadati</taxon>
        <taxon>Pseudomonadota</taxon>
        <taxon>Alphaproteobacteria</taxon>
        <taxon>Rhodobacterales</taxon>
        <taxon>Paracoccaceae</taxon>
        <taxon>Paracoccus</taxon>
    </lineage>
</organism>
<dbReference type="AlphaFoldDB" id="A0A419A214"/>
<dbReference type="PIRSF" id="PIRSF030771">
    <property type="entry name" value="UCP030771"/>
    <property type="match status" value="1"/>
</dbReference>
<name>A0A419A214_9RHOB</name>
<dbReference type="RefSeq" id="WP_119884847.1">
    <property type="nucleotide sequence ID" value="NZ_CP067169.1"/>
</dbReference>
<comment type="caution">
    <text evidence="1">The sequence shown here is derived from an EMBL/GenBank/DDBJ whole genome shotgun (WGS) entry which is preliminary data.</text>
</comment>
<keyword evidence="2" id="KW-1185">Reference proteome</keyword>